<dbReference type="PANTHER" id="PTHR30477">
    <property type="entry name" value="ABC-TRANSPORTER METAL-BINDING PROTEIN"/>
    <property type="match status" value="1"/>
</dbReference>
<dbReference type="GO" id="GO:0043190">
    <property type="term" value="C:ATP-binding cassette (ABC) transporter complex"/>
    <property type="evidence" value="ECO:0007669"/>
    <property type="project" value="InterPro"/>
</dbReference>
<reference evidence="8 9" key="1">
    <citation type="submission" date="2017-09" db="EMBL/GenBank/DDBJ databases">
        <title>Depth-based differentiation of microbial function through sediment-hosted aquifers and enrichment of novel symbionts in the deep terrestrial subsurface.</title>
        <authorList>
            <person name="Probst A.J."/>
            <person name="Ladd B."/>
            <person name="Jarett J.K."/>
            <person name="Geller-Mcgrath D.E."/>
            <person name="Sieber C.M."/>
            <person name="Emerson J.B."/>
            <person name="Anantharaman K."/>
            <person name="Thomas B.C."/>
            <person name="Malmstrom R."/>
            <person name="Stieglmeier M."/>
            <person name="Klingl A."/>
            <person name="Woyke T."/>
            <person name="Ryan C.M."/>
            <person name="Banfield J.F."/>
        </authorList>
    </citation>
    <scope>NUCLEOTIDE SEQUENCE [LARGE SCALE GENOMIC DNA]</scope>
    <source>
        <strain evidence="8">CG10_big_fil_rev_8_21_14_0_10_31_9</strain>
    </source>
</reference>
<feature type="transmembrane region" description="Helical" evidence="7">
    <location>
        <begin position="235"/>
        <end position="253"/>
    </location>
</feature>
<dbReference type="InterPro" id="IPR037294">
    <property type="entry name" value="ABC_BtuC-like"/>
</dbReference>
<evidence type="ECO:0000256" key="1">
    <source>
        <dbReference type="ARBA" id="ARBA00004141"/>
    </source>
</evidence>
<organism evidence="8 9">
    <name type="scientific">Candidatus Wolfebacteria bacterium CG10_big_fil_rev_8_21_14_0_10_31_9</name>
    <dbReference type="NCBI Taxonomy" id="1975070"/>
    <lineage>
        <taxon>Bacteria</taxon>
        <taxon>Candidatus Wolfeibacteriota</taxon>
    </lineage>
</organism>
<evidence type="ECO:0000313" key="9">
    <source>
        <dbReference type="Proteomes" id="UP000231602"/>
    </source>
</evidence>
<proteinExistence type="inferred from homology"/>
<name>A0A2H0RC84_9BACT</name>
<comment type="similarity">
    <text evidence="2 6">Belongs to the ABC-3 integral membrane protein family.</text>
</comment>
<sequence length="259" mass="28248">MEHSLLIQSLVAAIFVSISASLLGSFVILKKMALVGDALSHVALPGLAFGLIFNFNPFIGAFLTLFIAVLGIWFLKYQTNLPIDTLVGIFFTASLAIGVLLIPEHDLLEAMFGNIASLTIQETNVLILLSIFIIVLILTIHKKLAINMLSEELAHSANINNKKLEFLYLFIFALAVAIGVRFVGALLMGALVIIPAASSKNISRSLNSYMSWSVIFGIVSAVIGILFSFKFNMSPGPFIIIAGAVLFIISLFFRKLRHY</sequence>
<dbReference type="Pfam" id="PF00950">
    <property type="entry name" value="ABC-3"/>
    <property type="match status" value="1"/>
</dbReference>
<accession>A0A2H0RC84</accession>
<evidence type="ECO:0000256" key="3">
    <source>
        <dbReference type="ARBA" id="ARBA00022692"/>
    </source>
</evidence>
<feature type="transmembrane region" description="Helical" evidence="7">
    <location>
        <begin position="166"/>
        <end position="197"/>
    </location>
</feature>
<dbReference type="Gene3D" id="1.10.3470.10">
    <property type="entry name" value="ABC transporter involved in vitamin B12 uptake, BtuC"/>
    <property type="match status" value="1"/>
</dbReference>
<dbReference type="InterPro" id="IPR001626">
    <property type="entry name" value="ABC_TroCD"/>
</dbReference>
<evidence type="ECO:0000313" key="8">
    <source>
        <dbReference type="EMBL" id="PIR44152.1"/>
    </source>
</evidence>
<dbReference type="PANTHER" id="PTHR30477:SF0">
    <property type="entry name" value="METAL TRANSPORT SYSTEM MEMBRANE PROTEIN TM_0125-RELATED"/>
    <property type="match status" value="1"/>
</dbReference>
<feature type="transmembrane region" description="Helical" evidence="7">
    <location>
        <begin position="6"/>
        <end position="29"/>
    </location>
</feature>
<feature type="transmembrane region" description="Helical" evidence="7">
    <location>
        <begin position="123"/>
        <end position="146"/>
    </location>
</feature>
<protein>
    <submittedName>
        <fullName evidence="8">ABC transporter</fullName>
    </submittedName>
</protein>
<dbReference type="EMBL" id="PCXV01000023">
    <property type="protein sequence ID" value="PIR44152.1"/>
    <property type="molecule type" value="Genomic_DNA"/>
</dbReference>
<feature type="transmembrane region" description="Helical" evidence="7">
    <location>
        <begin position="81"/>
        <end position="102"/>
    </location>
</feature>
<comment type="subcellular location">
    <subcellularLocation>
        <location evidence="6">Cell membrane</location>
        <topology evidence="6">Multi-pass membrane protein</topology>
    </subcellularLocation>
    <subcellularLocation>
        <location evidence="1">Membrane</location>
        <topology evidence="1">Multi-pass membrane protein</topology>
    </subcellularLocation>
</comment>
<evidence type="ECO:0000256" key="7">
    <source>
        <dbReference type="SAM" id="Phobius"/>
    </source>
</evidence>
<keyword evidence="3 6" id="KW-0812">Transmembrane</keyword>
<feature type="transmembrane region" description="Helical" evidence="7">
    <location>
        <begin position="49"/>
        <end position="75"/>
    </location>
</feature>
<evidence type="ECO:0000256" key="6">
    <source>
        <dbReference type="RuleBase" id="RU003943"/>
    </source>
</evidence>
<dbReference type="GO" id="GO:0055085">
    <property type="term" value="P:transmembrane transport"/>
    <property type="evidence" value="ECO:0007669"/>
    <property type="project" value="InterPro"/>
</dbReference>
<feature type="transmembrane region" description="Helical" evidence="7">
    <location>
        <begin position="209"/>
        <end position="229"/>
    </location>
</feature>
<dbReference type="Proteomes" id="UP000231602">
    <property type="component" value="Unassembled WGS sequence"/>
</dbReference>
<dbReference type="GO" id="GO:0010043">
    <property type="term" value="P:response to zinc ion"/>
    <property type="evidence" value="ECO:0007669"/>
    <property type="project" value="TreeGrafter"/>
</dbReference>
<dbReference type="AlphaFoldDB" id="A0A2H0RC84"/>
<evidence type="ECO:0000256" key="4">
    <source>
        <dbReference type="ARBA" id="ARBA00022989"/>
    </source>
</evidence>
<evidence type="ECO:0000256" key="5">
    <source>
        <dbReference type="ARBA" id="ARBA00023136"/>
    </source>
</evidence>
<evidence type="ECO:0000256" key="2">
    <source>
        <dbReference type="ARBA" id="ARBA00008034"/>
    </source>
</evidence>
<keyword evidence="5 7" id="KW-0472">Membrane</keyword>
<comment type="caution">
    <text evidence="8">The sequence shown here is derived from an EMBL/GenBank/DDBJ whole genome shotgun (WGS) entry which is preliminary data.</text>
</comment>
<dbReference type="SUPFAM" id="SSF81345">
    <property type="entry name" value="ABC transporter involved in vitamin B12 uptake, BtuC"/>
    <property type="match status" value="1"/>
</dbReference>
<keyword evidence="4 7" id="KW-1133">Transmembrane helix</keyword>
<keyword evidence="6" id="KW-0813">Transport</keyword>
<gene>
    <name evidence="8" type="ORF">COV23_01400</name>
</gene>